<dbReference type="GO" id="GO:0015628">
    <property type="term" value="P:protein secretion by the type II secretion system"/>
    <property type="evidence" value="ECO:0007669"/>
    <property type="project" value="InterPro"/>
</dbReference>
<keyword evidence="3" id="KW-0812">Transmembrane</keyword>
<dbReference type="AlphaFoldDB" id="A0A3N1PQP7"/>
<dbReference type="Proteomes" id="UP000268033">
    <property type="component" value="Unassembled WGS sequence"/>
</dbReference>
<gene>
    <name evidence="4" type="ORF">EDC28_101526</name>
</gene>
<dbReference type="GO" id="GO:0016020">
    <property type="term" value="C:membrane"/>
    <property type="evidence" value="ECO:0007669"/>
    <property type="project" value="UniProtKB-SubCell"/>
</dbReference>
<evidence type="ECO:0000313" key="5">
    <source>
        <dbReference type="Proteomes" id="UP000268033"/>
    </source>
</evidence>
<name>A0A3N1PQP7_9GAMM</name>
<evidence type="ECO:0000313" key="4">
    <source>
        <dbReference type="EMBL" id="ROQ30833.1"/>
    </source>
</evidence>
<keyword evidence="3" id="KW-1133">Transmembrane helix</keyword>
<proteinExistence type="predicted"/>
<reference evidence="4 5" key="1">
    <citation type="submission" date="2018-11" db="EMBL/GenBank/DDBJ databases">
        <title>Genomic Encyclopedia of Type Strains, Phase IV (KMG-IV): sequencing the most valuable type-strain genomes for metagenomic binning, comparative biology and taxonomic classification.</title>
        <authorList>
            <person name="Goeker M."/>
        </authorList>
    </citation>
    <scope>NUCLEOTIDE SEQUENCE [LARGE SCALE GENOMIC DNA]</scope>
    <source>
        <strain evidence="4 5">DSM 21945</strain>
    </source>
</reference>
<protein>
    <submittedName>
        <fullName evidence="4">MSHA pilin protein MshC</fullName>
    </submittedName>
</protein>
<dbReference type="Gene3D" id="3.30.700.10">
    <property type="entry name" value="Glycoprotein, Type 4 Pilin"/>
    <property type="match status" value="1"/>
</dbReference>
<dbReference type="InterPro" id="IPR045584">
    <property type="entry name" value="Pilin-like"/>
</dbReference>
<feature type="transmembrane region" description="Helical" evidence="3">
    <location>
        <begin position="12"/>
        <end position="33"/>
    </location>
</feature>
<comment type="subcellular location">
    <subcellularLocation>
        <location evidence="1">Membrane</location>
        <topology evidence="1">Single-pass membrane protein</topology>
    </subcellularLocation>
</comment>
<evidence type="ECO:0000256" key="2">
    <source>
        <dbReference type="ARBA" id="ARBA00022481"/>
    </source>
</evidence>
<organism evidence="4 5">
    <name type="scientific">Gallaecimonas pentaromativorans</name>
    <dbReference type="NCBI Taxonomy" id="584787"/>
    <lineage>
        <taxon>Bacteria</taxon>
        <taxon>Pseudomonadati</taxon>
        <taxon>Pseudomonadota</taxon>
        <taxon>Gammaproteobacteria</taxon>
        <taxon>Enterobacterales</taxon>
        <taxon>Gallaecimonadaceae</taxon>
        <taxon>Gallaecimonas</taxon>
    </lineage>
</organism>
<evidence type="ECO:0000256" key="1">
    <source>
        <dbReference type="ARBA" id="ARBA00004167"/>
    </source>
</evidence>
<dbReference type="SUPFAM" id="SSF54523">
    <property type="entry name" value="Pili subunits"/>
    <property type="match status" value="1"/>
</dbReference>
<comment type="caution">
    <text evidence="4">The sequence shown here is derived from an EMBL/GenBank/DDBJ whole genome shotgun (WGS) entry which is preliminary data.</text>
</comment>
<dbReference type="STRING" id="584787.GCA_001247655_03574"/>
<evidence type="ECO:0000256" key="3">
    <source>
        <dbReference type="SAM" id="Phobius"/>
    </source>
</evidence>
<keyword evidence="2" id="KW-0488">Methylation</keyword>
<sequence length="159" mass="16572">MQASPGITRPMTGFTLVELVTVIIVLGILSVAIGSRFFDRSGVDDVVTRDQILALARQVQMQAMQRTDSSSCHSLLVASHSVRVADANCALSAEDDLTVGAGSASLALTNGASAMALPATLVFNAMGQASRCNNGCRLEVQSAQSTALCIESQGYIHPC</sequence>
<dbReference type="InterPro" id="IPR000983">
    <property type="entry name" value="Bac_GSPG_pilin"/>
</dbReference>
<dbReference type="NCBIfam" id="TIGR02532">
    <property type="entry name" value="IV_pilin_GFxxxE"/>
    <property type="match status" value="1"/>
</dbReference>
<dbReference type="PRINTS" id="PR00813">
    <property type="entry name" value="BCTERIALGSPG"/>
</dbReference>
<dbReference type="GO" id="GO:0015627">
    <property type="term" value="C:type II protein secretion system complex"/>
    <property type="evidence" value="ECO:0007669"/>
    <property type="project" value="InterPro"/>
</dbReference>
<keyword evidence="5" id="KW-1185">Reference proteome</keyword>
<dbReference type="PROSITE" id="PS00409">
    <property type="entry name" value="PROKAR_NTER_METHYL"/>
    <property type="match status" value="1"/>
</dbReference>
<dbReference type="EMBL" id="RJUL01000001">
    <property type="protein sequence ID" value="ROQ30833.1"/>
    <property type="molecule type" value="Genomic_DNA"/>
</dbReference>
<accession>A0A3N1PQP7</accession>
<keyword evidence="3" id="KW-0472">Membrane</keyword>
<dbReference type="InterPro" id="IPR012902">
    <property type="entry name" value="N_methyl_site"/>
</dbReference>